<evidence type="ECO:0000256" key="6">
    <source>
        <dbReference type="ARBA" id="ARBA00023239"/>
    </source>
</evidence>
<keyword evidence="2" id="KW-0812">Transmembrane</keyword>
<keyword evidence="9" id="KW-1185">Reference proteome</keyword>
<dbReference type="SUPFAM" id="SSF55073">
    <property type="entry name" value="Nucleotide cyclase"/>
    <property type="match status" value="1"/>
</dbReference>
<evidence type="ECO:0000256" key="1">
    <source>
        <dbReference type="ARBA" id="ARBA00004370"/>
    </source>
</evidence>
<sequence>MLDQHQLMARYHPEVTIMFADLVSFTSMCSVLGAPVVMSFLNTLFCAFDDLCDKHGVYKVETVGDGFVVAGGLMGVDQDGFRSVNQHTDPLHACKVFALARDMLRVAAATPLPHTGAPVGLRVGLHCGPCTSGVIGRKMPRFCLFGCVTVLRRRDTMNVASRMETTCSVGSKKAPINQLVVQPGALDHAWANRMS</sequence>
<organism evidence="8 9">
    <name type="scientific">Haematococcus lacustris</name>
    <name type="common">Green alga</name>
    <name type="synonym">Haematococcus pluvialis</name>
    <dbReference type="NCBI Taxonomy" id="44745"/>
    <lineage>
        <taxon>Eukaryota</taxon>
        <taxon>Viridiplantae</taxon>
        <taxon>Chlorophyta</taxon>
        <taxon>core chlorophytes</taxon>
        <taxon>Chlorophyceae</taxon>
        <taxon>CS clade</taxon>
        <taxon>Chlamydomonadales</taxon>
        <taxon>Haematococcaceae</taxon>
        <taxon>Haematococcus</taxon>
    </lineage>
</organism>
<evidence type="ECO:0000256" key="2">
    <source>
        <dbReference type="ARBA" id="ARBA00022692"/>
    </source>
</evidence>
<keyword evidence="3" id="KW-0547">Nucleotide-binding</keyword>
<dbReference type="Pfam" id="PF00211">
    <property type="entry name" value="Guanylate_cyc"/>
    <property type="match status" value="1"/>
</dbReference>
<gene>
    <name evidence="8" type="ORF">HaLaN_11507</name>
</gene>
<dbReference type="PANTHER" id="PTHR11920">
    <property type="entry name" value="GUANYLYL CYCLASE"/>
    <property type="match status" value="1"/>
</dbReference>
<comment type="caution">
    <text evidence="8">The sequence shown here is derived from an EMBL/GenBank/DDBJ whole genome shotgun (WGS) entry which is preliminary data.</text>
</comment>
<dbReference type="GO" id="GO:0005886">
    <property type="term" value="C:plasma membrane"/>
    <property type="evidence" value="ECO:0007669"/>
    <property type="project" value="TreeGrafter"/>
</dbReference>
<dbReference type="GO" id="GO:0035556">
    <property type="term" value="P:intracellular signal transduction"/>
    <property type="evidence" value="ECO:0007669"/>
    <property type="project" value="InterPro"/>
</dbReference>
<evidence type="ECO:0000259" key="7">
    <source>
        <dbReference type="PROSITE" id="PS50125"/>
    </source>
</evidence>
<feature type="non-terminal residue" evidence="8">
    <location>
        <position position="1"/>
    </location>
</feature>
<dbReference type="PANTHER" id="PTHR11920:SF335">
    <property type="entry name" value="GUANYLATE CYCLASE"/>
    <property type="match status" value="1"/>
</dbReference>
<dbReference type="GO" id="GO:0004383">
    <property type="term" value="F:guanylate cyclase activity"/>
    <property type="evidence" value="ECO:0007669"/>
    <property type="project" value="TreeGrafter"/>
</dbReference>
<dbReference type="GO" id="GO:0007168">
    <property type="term" value="P:receptor guanylyl cyclase signaling pathway"/>
    <property type="evidence" value="ECO:0007669"/>
    <property type="project" value="TreeGrafter"/>
</dbReference>
<dbReference type="InterPro" id="IPR050401">
    <property type="entry name" value="Cyclic_nucleotide_synthase"/>
</dbReference>
<proteinExistence type="predicted"/>
<dbReference type="GO" id="GO:0004016">
    <property type="term" value="F:adenylate cyclase activity"/>
    <property type="evidence" value="ECO:0007669"/>
    <property type="project" value="TreeGrafter"/>
</dbReference>
<dbReference type="GO" id="GO:0000166">
    <property type="term" value="F:nucleotide binding"/>
    <property type="evidence" value="ECO:0007669"/>
    <property type="project" value="UniProtKB-KW"/>
</dbReference>
<reference evidence="8 9" key="1">
    <citation type="submission" date="2020-02" db="EMBL/GenBank/DDBJ databases">
        <title>Draft genome sequence of Haematococcus lacustris strain NIES-144.</title>
        <authorList>
            <person name="Morimoto D."/>
            <person name="Nakagawa S."/>
            <person name="Yoshida T."/>
            <person name="Sawayama S."/>
        </authorList>
    </citation>
    <scope>NUCLEOTIDE SEQUENCE [LARGE SCALE GENOMIC DNA]</scope>
    <source>
        <strain evidence="8 9">NIES-144</strain>
    </source>
</reference>
<dbReference type="SMART" id="SM00044">
    <property type="entry name" value="CYCc"/>
    <property type="match status" value="1"/>
</dbReference>
<protein>
    <submittedName>
        <fullName evidence="8">Guanylate cyclase domain-containing protein</fullName>
    </submittedName>
</protein>
<keyword evidence="6" id="KW-0456">Lyase</keyword>
<accession>A0A699Z1B8</accession>
<feature type="domain" description="Guanylate cyclase" evidence="7">
    <location>
        <begin position="16"/>
        <end position="164"/>
    </location>
</feature>
<evidence type="ECO:0000313" key="8">
    <source>
        <dbReference type="EMBL" id="GFH15305.1"/>
    </source>
</evidence>
<evidence type="ECO:0000313" key="9">
    <source>
        <dbReference type="Proteomes" id="UP000485058"/>
    </source>
</evidence>
<dbReference type="Gene3D" id="3.30.70.1230">
    <property type="entry name" value="Nucleotide cyclase"/>
    <property type="match status" value="1"/>
</dbReference>
<dbReference type="InterPro" id="IPR001054">
    <property type="entry name" value="A/G_cyclase"/>
</dbReference>
<dbReference type="GO" id="GO:0001653">
    <property type="term" value="F:peptide receptor activity"/>
    <property type="evidence" value="ECO:0007669"/>
    <property type="project" value="TreeGrafter"/>
</dbReference>
<evidence type="ECO:0000256" key="4">
    <source>
        <dbReference type="ARBA" id="ARBA00022989"/>
    </source>
</evidence>
<comment type="subcellular location">
    <subcellularLocation>
        <location evidence="1">Membrane</location>
    </subcellularLocation>
</comment>
<dbReference type="EMBL" id="BLLF01000832">
    <property type="protein sequence ID" value="GFH15305.1"/>
    <property type="molecule type" value="Genomic_DNA"/>
</dbReference>
<keyword evidence="4" id="KW-1133">Transmembrane helix</keyword>
<dbReference type="Proteomes" id="UP000485058">
    <property type="component" value="Unassembled WGS sequence"/>
</dbReference>
<dbReference type="InterPro" id="IPR029787">
    <property type="entry name" value="Nucleotide_cyclase"/>
</dbReference>
<dbReference type="PROSITE" id="PS50125">
    <property type="entry name" value="GUANYLATE_CYCLASE_2"/>
    <property type="match status" value="1"/>
</dbReference>
<evidence type="ECO:0000256" key="3">
    <source>
        <dbReference type="ARBA" id="ARBA00022741"/>
    </source>
</evidence>
<dbReference type="AlphaFoldDB" id="A0A699Z1B8"/>
<keyword evidence="5" id="KW-0472">Membrane</keyword>
<evidence type="ECO:0000256" key="5">
    <source>
        <dbReference type="ARBA" id="ARBA00023136"/>
    </source>
</evidence>
<dbReference type="CDD" id="cd07302">
    <property type="entry name" value="CHD"/>
    <property type="match status" value="1"/>
</dbReference>
<name>A0A699Z1B8_HAELA</name>